<dbReference type="SUPFAM" id="SSF159501">
    <property type="entry name" value="EreA/ChaN-like"/>
    <property type="match status" value="1"/>
</dbReference>
<protein>
    <submittedName>
        <fullName evidence="3">Toxin</fullName>
    </submittedName>
</protein>
<dbReference type="OrthoDB" id="5653126at2"/>
<dbReference type="Gene3D" id="3.40.50.11550">
    <property type="match status" value="1"/>
</dbReference>
<dbReference type="RefSeq" id="WP_093214465.1">
    <property type="nucleotide sequence ID" value="NZ_LT629803.1"/>
</dbReference>
<reference evidence="4" key="1">
    <citation type="journal article" date="2019" name="bioRxiv">
        <title>Bacterially produced spermidine induces plant systemic susceptibility to pathogens.</title>
        <authorList>
            <person name="Melnyk R.A."/>
            <person name="Beskrovnaya P.A."/>
            <person name="Liu Z."/>
            <person name="Song Y."/>
            <person name="Haney C.H."/>
        </authorList>
    </citation>
    <scope>NUCLEOTIDE SEQUENCE [LARGE SCALE GENOMIC DNA]</scope>
    <source>
        <strain evidence="4">Dha-51</strain>
    </source>
</reference>
<gene>
    <name evidence="3" type="ORF">EIY72_24715</name>
</gene>
<dbReference type="Pfam" id="PF20178">
    <property type="entry name" value="ToxA_N"/>
    <property type="match status" value="1"/>
</dbReference>
<proteinExistence type="predicted"/>
<feature type="region of interest" description="Disordered" evidence="1">
    <location>
        <begin position="576"/>
        <end position="607"/>
    </location>
</feature>
<dbReference type="STRING" id="95300.SAMN05216558_0229"/>
<evidence type="ECO:0000313" key="4">
    <source>
        <dbReference type="Proteomes" id="UP000295254"/>
    </source>
</evidence>
<dbReference type="InterPro" id="IPR046673">
    <property type="entry name" value="ToxA_N"/>
</dbReference>
<dbReference type="EMBL" id="RRZK01000032">
    <property type="protein sequence ID" value="TDB57471.1"/>
    <property type="molecule type" value="Genomic_DNA"/>
</dbReference>
<dbReference type="CDD" id="cd14729">
    <property type="entry name" value="RtxA-like"/>
    <property type="match status" value="1"/>
</dbReference>
<organism evidence="3 4">
    <name type="scientific">Pseudomonas vancouverensis</name>
    <dbReference type="NCBI Taxonomy" id="95300"/>
    <lineage>
        <taxon>Bacteria</taxon>
        <taxon>Pseudomonadati</taxon>
        <taxon>Pseudomonadota</taxon>
        <taxon>Gammaproteobacteria</taxon>
        <taxon>Pseudomonadales</taxon>
        <taxon>Pseudomonadaceae</taxon>
        <taxon>Pseudomonas</taxon>
    </lineage>
</organism>
<evidence type="ECO:0000256" key="1">
    <source>
        <dbReference type="SAM" id="MobiDB-lite"/>
    </source>
</evidence>
<comment type="caution">
    <text evidence="3">The sequence shown here is derived from an EMBL/GenBank/DDBJ whole genome shotgun (WGS) entry which is preliminary data.</text>
</comment>
<keyword evidence="4" id="KW-1185">Reference proteome</keyword>
<evidence type="ECO:0000313" key="3">
    <source>
        <dbReference type="EMBL" id="TDB57471.1"/>
    </source>
</evidence>
<dbReference type="Proteomes" id="UP000295254">
    <property type="component" value="Unassembled WGS sequence"/>
</dbReference>
<accession>A0A1H2M476</accession>
<name>A0A1H2M476_PSEVA</name>
<sequence>MNPSHTHTLPNAADKAALQTIAATVVASCPGLQDSAHQVASDLLTRQGLSDLDPDHVYFHRFKAAKSSSTSFTGWEHSLHKPYESQTLTQLVIHRFRATDQDNADLLDVWGGFYTAGPQEEEFNQTNEVRLHGNEVLRAFWAVDFSTLYTDHLNAFWSEHADDFRTLAKCQFLIKAVEARDKQQLSEEDLAFVVNALMAPMSWPVNLQTLQQTQEAGSEVRAFDIAGHVATNVLRIVDPKGRQIVYLPGEAQPLRVFETEADLHWWVLGQMNDETSRQSFLTHFPLADRQEITDNLTDLMNRLVSTWGKAEHHLINQKNQAVSADAFTWLMDMTRNSMNAEASLSLTSNGDLRKKLWVGYLSAGLKVFGPMAIIGWPVALPLLGASIASLGLNIDQAVSGKTSAERKAGVIGAVIAGLDTLFNLLSLNGPKVLAETGPDIDAALAAEDAELAEATSNPKGEPSDPEEDAAPAIPEVIAPVPAEPTIHPVVPDAWQANELLEGETLVTEPGKYNGIYKLRSNPSTAIMMNDMAYYVRYEKDLNGPDYWAIFDPQKPDAWSPSIPVRLNAEGNWETLPRSGLKGGGKPATIANELSPAPGASSTAPQPYSAYEVPSQFRARLNRAAQGFEERSLMDITDTLDEVDPYREFKALRKRLYQDAQVFFAKPALPPRPPIPQMHPQTEGYDILKRIFNNARGLVVGESHADIGSKQFLIENMGWLARNNVKTLYMEHLFTDFHQVDLDLFGKTGLMSKGLELDLARLDAGHITDPLERYNFLELVRAAQRHGVRVQAIDCMASYRLGGMELFTPEGGRLLDPLARQKMMNFYARGVIRADQASRGVHKWVALVGNTHSNTFQGVPGVSEMEEAIGVRVVDVAEGQSAGIVADPGEQLATSQLERTQQLVKGDLRLQIETPWAAQRTSEIKDLLPRQGMYTLVQEPRATYLVHRSKDGSLVRTAIENDSGRFSIERTNWPTISGQRFNSIPALLKTLDRMGMKLAGWSRPLL</sequence>
<dbReference type="AlphaFoldDB" id="A0A1H2M476"/>
<evidence type="ECO:0000259" key="2">
    <source>
        <dbReference type="Pfam" id="PF20178"/>
    </source>
</evidence>
<feature type="domain" description="Dermonecrotic toxin N-terminal" evidence="2">
    <location>
        <begin position="27"/>
        <end position="287"/>
    </location>
</feature>